<proteinExistence type="predicted"/>
<evidence type="ECO:0000313" key="1">
    <source>
        <dbReference type="EMBL" id="TWJ30578.1"/>
    </source>
</evidence>
<keyword evidence="1" id="KW-0808">Transferase</keyword>
<dbReference type="PANTHER" id="PTHR43792:SF1">
    <property type="entry name" value="N-ACETYLTRANSFERASE DOMAIN-CONTAINING PROTEIN"/>
    <property type="match status" value="1"/>
</dbReference>
<gene>
    <name evidence="1" type="ORF">JD81_04123</name>
</gene>
<keyword evidence="2" id="KW-1185">Reference proteome</keyword>
<dbReference type="SUPFAM" id="SSF55729">
    <property type="entry name" value="Acyl-CoA N-acyltransferases (Nat)"/>
    <property type="match status" value="1"/>
</dbReference>
<comment type="caution">
    <text evidence="1">The sequence shown here is derived from an EMBL/GenBank/DDBJ whole genome shotgun (WGS) entry which is preliminary data.</text>
</comment>
<organism evidence="1 2">
    <name type="scientific">Micromonospora sagamiensis</name>
    <dbReference type="NCBI Taxonomy" id="47875"/>
    <lineage>
        <taxon>Bacteria</taxon>
        <taxon>Bacillati</taxon>
        <taxon>Actinomycetota</taxon>
        <taxon>Actinomycetes</taxon>
        <taxon>Micromonosporales</taxon>
        <taxon>Micromonosporaceae</taxon>
        <taxon>Micromonospora</taxon>
    </lineage>
</organism>
<sequence>MGHADLIDNEELRTPRLSLRRPNDADIDTIYRIHSDPRAYAHNPADALATRAEAEERYQRWNEHWNQHGFGYWTVHSQMRTHQPLGFCGIKLMQLHGRTILNLFYRLDPLAWGNGVATEAATTVVSWATAHLPDYPIIARVRPDNAASLKVAARAGLRRAPQLDTDGEDGLDWIFTLSWPGDAEPVRDPRP</sequence>
<evidence type="ECO:0000313" key="2">
    <source>
        <dbReference type="Proteomes" id="UP000319728"/>
    </source>
</evidence>
<dbReference type="AlphaFoldDB" id="A0A562WK88"/>
<protein>
    <submittedName>
        <fullName evidence="1">RimJ/RimL family protein N-acetyltransferase</fullName>
    </submittedName>
</protein>
<dbReference type="PROSITE" id="PS51186">
    <property type="entry name" value="GNAT"/>
    <property type="match status" value="1"/>
</dbReference>
<dbReference type="Gene3D" id="3.40.630.30">
    <property type="match status" value="1"/>
</dbReference>
<dbReference type="InterPro" id="IPR016181">
    <property type="entry name" value="Acyl_CoA_acyltransferase"/>
</dbReference>
<accession>A0A562WK88</accession>
<dbReference type="PANTHER" id="PTHR43792">
    <property type="entry name" value="GNAT FAMILY, PUTATIVE (AFU_ORTHOLOGUE AFUA_3G00765)-RELATED-RELATED"/>
    <property type="match status" value="1"/>
</dbReference>
<dbReference type="InterPro" id="IPR051531">
    <property type="entry name" value="N-acetyltransferase"/>
</dbReference>
<dbReference type="InterPro" id="IPR000182">
    <property type="entry name" value="GNAT_dom"/>
</dbReference>
<dbReference type="OrthoDB" id="3533156at2"/>
<reference evidence="1 2" key="1">
    <citation type="submission" date="2019-07" db="EMBL/GenBank/DDBJ databases">
        <title>R&amp;d 2014.</title>
        <authorList>
            <person name="Klenk H.-P."/>
        </authorList>
    </citation>
    <scope>NUCLEOTIDE SEQUENCE [LARGE SCALE GENOMIC DNA]</scope>
    <source>
        <strain evidence="1 2">DSM 43912</strain>
    </source>
</reference>
<dbReference type="EMBL" id="VLLP01000001">
    <property type="protein sequence ID" value="TWJ30578.1"/>
    <property type="molecule type" value="Genomic_DNA"/>
</dbReference>
<dbReference type="Proteomes" id="UP000319728">
    <property type="component" value="Unassembled WGS sequence"/>
</dbReference>
<dbReference type="Pfam" id="PF13302">
    <property type="entry name" value="Acetyltransf_3"/>
    <property type="match status" value="1"/>
</dbReference>
<name>A0A562WK88_9ACTN</name>
<dbReference type="GO" id="GO:0016747">
    <property type="term" value="F:acyltransferase activity, transferring groups other than amino-acyl groups"/>
    <property type="evidence" value="ECO:0007669"/>
    <property type="project" value="InterPro"/>
</dbReference>